<evidence type="ECO:0000313" key="2">
    <source>
        <dbReference type="EMBL" id="MVW76603.1"/>
    </source>
</evidence>
<dbReference type="PANTHER" id="PTHR30432:SF1">
    <property type="entry name" value="DNA-BINDING TRANSCRIPTIONAL DUAL REGULATOR MODE"/>
    <property type="match status" value="1"/>
</dbReference>
<dbReference type="Proteomes" id="UP000429555">
    <property type="component" value="Unassembled WGS sequence"/>
</dbReference>
<dbReference type="InterPro" id="IPR051815">
    <property type="entry name" value="Molybdate_resp_trans_reg"/>
</dbReference>
<dbReference type="PANTHER" id="PTHR30432">
    <property type="entry name" value="TRANSCRIPTIONAL REGULATOR MODE"/>
    <property type="match status" value="1"/>
</dbReference>
<dbReference type="InterPro" id="IPR036390">
    <property type="entry name" value="WH_DNA-bd_sf"/>
</dbReference>
<proteinExistence type="predicted"/>
<dbReference type="GO" id="GO:0003700">
    <property type="term" value="F:DNA-binding transcription factor activity"/>
    <property type="evidence" value="ECO:0007669"/>
    <property type="project" value="InterPro"/>
</dbReference>
<keyword evidence="3" id="KW-1185">Reference proteome</keyword>
<protein>
    <submittedName>
        <fullName evidence="2">LysR family transcriptional regulator</fullName>
    </submittedName>
</protein>
<comment type="caution">
    <text evidence="2">The sequence shown here is derived from an EMBL/GenBank/DDBJ whole genome shotgun (WGS) entry which is preliminary data.</text>
</comment>
<dbReference type="InterPro" id="IPR036388">
    <property type="entry name" value="WH-like_DNA-bd_sf"/>
</dbReference>
<dbReference type="RefSeq" id="WP_160346950.1">
    <property type="nucleotide sequence ID" value="NZ_WKJZ01000002.1"/>
</dbReference>
<feature type="domain" description="HTH lysR-type" evidence="1">
    <location>
        <begin position="24"/>
        <end position="84"/>
    </location>
</feature>
<dbReference type="SUPFAM" id="SSF46785">
    <property type="entry name" value="Winged helix' DNA-binding domain"/>
    <property type="match status" value="1"/>
</dbReference>
<name>A0A6I4L3U4_9PSED</name>
<dbReference type="EMBL" id="WKJZ01000002">
    <property type="protein sequence ID" value="MVW76603.1"/>
    <property type="molecule type" value="Genomic_DNA"/>
</dbReference>
<sequence length="119" mass="12601">MYRLDVKIRLHNGADIAMGPGKAELLAAIAEHGSISAAARAMGMSYRRAWLLVETMNRSFREPLVSTLAGGKHGGGTQLTALGEQVMQRYQALCAKAQAAVQAEAAELAGWLAPPADPQ</sequence>
<evidence type="ECO:0000313" key="3">
    <source>
        <dbReference type="Proteomes" id="UP000429555"/>
    </source>
</evidence>
<dbReference type="InterPro" id="IPR000847">
    <property type="entry name" value="LysR_HTH_N"/>
</dbReference>
<evidence type="ECO:0000259" key="1">
    <source>
        <dbReference type="Pfam" id="PF00126"/>
    </source>
</evidence>
<dbReference type="Gene3D" id="1.10.10.10">
    <property type="entry name" value="Winged helix-like DNA-binding domain superfamily/Winged helix DNA-binding domain"/>
    <property type="match status" value="1"/>
</dbReference>
<organism evidence="2 3">
    <name type="scientific">Pseudomonas xionganensis</name>
    <dbReference type="NCBI Taxonomy" id="2654845"/>
    <lineage>
        <taxon>Bacteria</taxon>
        <taxon>Pseudomonadati</taxon>
        <taxon>Pseudomonadota</taxon>
        <taxon>Gammaproteobacteria</taxon>
        <taxon>Pseudomonadales</taxon>
        <taxon>Pseudomonadaceae</taxon>
        <taxon>Pseudomonas</taxon>
    </lineage>
</organism>
<accession>A0A6I4L3U4</accession>
<dbReference type="Pfam" id="PF00126">
    <property type="entry name" value="HTH_1"/>
    <property type="match status" value="1"/>
</dbReference>
<dbReference type="AlphaFoldDB" id="A0A6I4L3U4"/>
<reference evidence="2 3" key="1">
    <citation type="submission" date="2019-11" db="EMBL/GenBank/DDBJ databases">
        <title>Pseudomonas flavidum sp. nov., isolated from Baiyang Lake.</title>
        <authorList>
            <person name="Zhao Y."/>
        </authorList>
    </citation>
    <scope>NUCLEOTIDE SEQUENCE [LARGE SCALE GENOMIC DNA]</scope>
    <source>
        <strain evidence="3">R-22-3 w-18</strain>
    </source>
</reference>
<gene>
    <name evidence="2" type="ORF">GJV18_14880</name>
</gene>